<dbReference type="RefSeq" id="WP_007136866.1">
    <property type="nucleotide sequence ID" value="NZ_AHKF01000010.1"/>
</dbReference>
<comment type="caution">
    <text evidence="2">The sequence shown here is derived from an EMBL/GenBank/DDBJ whole genome shotgun (WGS) entry which is preliminary data.</text>
</comment>
<dbReference type="PANTHER" id="PTHR35024:SF4">
    <property type="entry name" value="POLYMER-FORMING CYTOSKELETAL PROTEIN"/>
    <property type="match status" value="1"/>
</dbReference>
<evidence type="ECO:0008006" key="4">
    <source>
        <dbReference type="Google" id="ProtNLM"/>
    </source>
</evidence>
<gene>
    <name evidence="2" type="ORF">HJ01_00689</name>
</gene>
<evidence type="ECO:0000313" key="2">
    <source>
        <dbReference type="EMBL" id="EIA10007.1"/>
    </source>
</evidence>
<protein>
    <recommendedName>
        <fullName evidence="4">Protein CcmA, bactofilin family</fullName>
    </recommendedName>
</protein>
<dbReference type="Pfam" id="PF04519">
    <property type="entry name" value="Bactofilin"/>
    <property type="match status" value="1"/>
</dbReference>
<dbReference type="STRING" id="1086011.HJ01_00689"/>
<dbReference type="OrthoDB" id="5432602at2"/>
<dbReference type="AlphaFoldDB" id="H7FNL8"/>
<dbReference type="PATRIC" id="fig|1086011.3.peg.677"/>
<evidence type="ECO:0000313" key="3">
    <source>
        <dbReference type="Proteomes" id="UP000005566"/>
    </source>
</evidence>
<sequence>MFNRKAKPYTELLGKTNRIVEGTVIKGDIISTADFRLDGELIGNFQSTGKLVIGPSGSIIGDIICNNADIEGKFNGNIQVSEVLNVKSKASIHGEVTVGKLSVEPGADFSASCVMKINVKNLYITDGQETEQKKTS</sequence>
<proteinExistence type="inferred from homology"/>
<reference evidence="2 3" key="1">
    <citation type="journal article" date="2014" name="Acta Crystallogr. D">
        <title>Structure-based characterization and antifreeze properties of a hyperactive ice-binding protein from the Antarctic bacterium Flavobacterium frigoris PS1.</title>
        <authorList>
            <person name="Do H."/>
            <person name="Kim S.J."/>
            <person name="Kim H.J."/>
            <person name="Lee J.H."/>
        </authorList>
    </citation>
    <scope>NUCLEOTIDE SEQUENCE [LARGE SCALE GENOMIC DNA]</scope>
    <source>
        <strain evidence="2 3">PS1</strain>
    </source>
</reference>
<dbReference type="PANTHER" id="PTHR35024">
    <property type="entry name" value="HYPOTHETICAL CYTOSOLIC PROTEIN"/>
    <property type="match status" value="1"/>
</dbReference>
<dbReference type="eggNOG" id="COG1664">
    <property type="taxonomic scope" value="Bacteria"/>
</dbReference>
<comment type="similarity">
    <text evidence="1">Belongs to the bactofilin family.</text>
</comment>
<name>H7FNL8_FLAFP</name>
<accession>H7FNL8</accession>
<dbReference type="InterPro" id="IPR007607">
    <property type="entry name" value="BacA/B"/>
</dbReference>
<keyword evidence="3" id="KW-1185">Reference proteome</keyword>
<evidence type="ECO:0000256" key="1">
    <source>
        <dbReference type="ARBA" id="ARBA00044755"/>
    </source>
</evidence>
<dbReference type="Proteomes" id="UP000005566">
    <property type="component" value="Unassembled WGS sequence"/>
</dbReference>
<dbReference type="EMBL" id="AHKF01000010">
    <property type="protein sequence ID" value="EIA10007.1"/>
    <property type="molecule type" value="Genomic_DNA"/>
</dbReference>
<organism evidence="2 3">
    <name type="scientific">Flavobacterium frigoris (strain PS1)</name>
    <dbReference type="NCBI Taxonomy" id="1086011"/>
    <lineage>
        <taxon>Bacteria</taxon>
        <taxon>Pseudomonadati</taxon>
        <taxon>Bacteroidota</taxon>
        <taxon>Flavobacteriia</taxon>
        <taxon>Flavobacteriales</taxon>
        <taxon>Flavobacteriaceae</taxon>
        <taxon>Flavobacterium</taxon>
    </lineage>
</organism>